<dbReference type="AlphaFoldDB" id="A0A7K1Y2H5"/>
<dbReference type="RefSeq" id="WP_160908270.1">
    <property type="nucleotide sequence ID" value="NZ_WVHS01000004.1"/>
</dbReference>
<gene>
    <name evidence="1" type="ORF">GS398_18420</name>
</gene>
<evidence type="ECO:0000313" key="2">
    <source>
        <dbReference type="Proteomes" id="UP000451233"/>
    </source>
</evidence>
<name>A0A7K1Y2H5_9SPHI</name>
<sequence length="48" mass="5488">MTDTFPKQGVTYKYKLSINGNIARFNGIIDFDGDGKTDDEYIGKQRKQ</sequence>
<proteinExistence type="predicted"/>
<comment type="caution">
    <text evidence="1">The sequence shown here is derived from an EMBL/GenBank/DDBJ whole genome shotgun (WGS) entry which is preliminary data.</text>
</comment>
<reference evidence="1 2" key="1">
    <citation type="submission" date="2019-11" db="EMBL/GenBank/DDBJ databases">
        <title>Pedobacter sp. HMF7056 Genome sequencing and assembly.</title>
        <authorList>
            <person name="Kang H."/>
            <person name="Kim H."/>
            <person name="Joh K."/>
        </authorList>
    </citation>
    <scope>NUCLEOTIDE SEQUENCE [LARGE SCALE GENOMIC DNA]</scope>
    <source>
        <strain evidence="1 2">HMF7056</strain>
    </source>
</reference>
<evidence type="ECO:0000313" key="1">
    <source>
        <dbReference type="EMBL" id="MXV17278.1"/>
    </source>
</evidence>
<accession>A0A7K1Y2H5</accession>
<organism evidence="1 2">
    <name type="scientific">Hufsiella ginkgonis</name>
    <dbReference type="NCBI Taxonomy" id="2695274"/>
    <lineage>
        <taxon>Bacteria</taxon>
        <taxon>Pseudomonadati</taxon>
        <taxon>Bacteroidota</taxon>
        <taxon>Sphingobacteriia</taxon>
        <taxon>Sphingobacteriales</taxon>
        <taxon>Sphingobacteriaceae</taxon>
        <taxon>Hufsiella</taxon>
    </lineage>
</organism>
<keyword evidence="2" id="KW-1185">Reference proteome</keyword>
<protein>
    <submittedName>
        <fullName evidence="1">Uncharacterized protein</fullName>
    </submittedName>
</protein>
<dbReference type="Proteomes" id="UP000451233">
    <property type="component" value="Unassembled WGS sequence"/>
</dbReference>
<dbReference type="EMBL" id="WVHS01000004">
    <property type="protein sequence ID" value="MXV17278.1"/>
    <property type="molecule type" value="Genomic_DNA"/>
</dbReference>